<dbReference type="PROSITE" id="PS50835">
    <property type="entry name" value="IG_LIKE"/>
    <property type="match status" value="3"/>
</dbReference>
<dbReference type="InterPro" id="IPR003598">
    <property type="entry name" value="Ig_sub2"/>
</dbReference>
<keyword evidence="4" id="KW-0393">Immunoglobulin domain</keyword>
<evidence type="ECO:0000256" key="5">
    <source>
        <dbReference type="SAM" id="Phobius"/>
    </source>
</evidence>
<evidence type="ECO:0000256" key="1">
    <source>
        <dbReference type="ARBA" id="ARBA00022729"/>
    </source>
</evidence>
<dbReference type="InterPro" id="IPR052598">
    <property type="entry name" value="IgSF_CEA-related"/>
</dbReference>
<reference evidence="7" key="3">
    <citation type="submission" date="2025-09" db="UniProtKB">
        <authorList>
            <consortium name="Ensembl"/>
        </authorList>
    </citation>
    <scope>IDENTIFICATION</scope>
</reference>
<feature type="domain" description="Ig-like" evidence="6">
    <location>
        <begin position="111"/>
        <end position="209"/>
    </location>
</feature>
<feature type="domain" description="Ig-like" evidence="6">
    <location>
        <begin position="214"/>
        <end position="292"/>
    </location>
</feature>
<keyword evidence="3" id="KW-0325">Glycoprotein</keyword>
<keyword evidence="5" id="KW-0812">Transmembrane</keyword>
<feature type="domain" description="Ig-like" evidence="6">
    <location>
        <begin position="313"/>
        <end position="396"/>
    </location>
</feature>
<dbReference type="InterPro" id="IPR003599">
    <property type="entry name" value="Ig_sub"/>
</dbReference>
<dbReference type="Pfam" id="PF07686">
    <property type="entry name" value="V-set"/>
    <property type="match status" value="1"/>
</dbReference>
<evidence type="ECO:0000313" key="7">
    <source>
        <dbReference type="Ensembl" id="ENSLACP00000000527.1"/>
    </source>
</evidence>
<dbReference type="Proteomes" id="UP000008672">
    <property type="component" value="Unassembled WGS sequence"/>
</dbReference>
<reference evidence="8" key="1">
    <citation type="submission" date="2011-08" db="EMBL/GenBank/DDBJ databases">
        <title>The draft genome of Latimeria chalumnae.</title>
        <authorList>
            <person name="Di Palma F."/>
            <person name="Alfoldi J."/>
            <person name="Johnson J."/>
            <person name="Berlin A."/>
            <person name="Gnerre S."/>
            <person name="Jaffe D."/>
            <person name="MacCallum I."/>
            <person name="Young S."/>
            <person name="Walker B.J."/>
            <person name="Lander E."/>
            <person name="Lindblad-Toh K."/>
        </authorList>
    </citation>
    <scope>NUCLEOTIDE SEQUENCE [LARGE SCALE GENOMIC DNA]</scope>
    <source>
        <strain evidence="8">Wild caught</strain>
    </source>
</reference>
<dbReference type="eggNOG" id="ENOG502RXPD">
    <property type="taxonomic scope" value="Eukaryota"/>
</dbReference>
<dbReference type="HOGENOM" id="CLU_024555_2_1_1"/>
<reference evidence="7" key="2">
    <citation type="submission" date="2025-08" db="UniProtKB">
        <authorList>
            <consortium name="Ensembl"/>
        </authorList>
    </citation>
    <scope>IDENTIFICATION</scope>
</reference>
<dbReference type="Gene3D" id="2.60.40.10">
    <property type="entry name" value="Immunoglobulins"/>
    <property type="match status" value="4"/>
</dbReference>
<keyword evidence="1" id="KW-0732">Signal</keyword>
<dbReference type="InterPro" id="IPR013783">
    <property type="entry name" value="Ig-like_fold"/>
</dbReference>
<dbReference type="OMA" id="YTCSVYN"/>
<dbReference type="SUPFAM" id="SSF48726">
    <property type="entry name" value="Immunoglobulin"/>
    <property type="match status" value="4"/>
</dbReference>
<dbReference type="SMART" id="SM00409">
    <property type="entry name" value="IG"/>
    <property type="match status" value="4"/>
</dbReference>
<keyword evidence="8" id="KW-1185">Reference proteome</keyword>
<sequence>SSVQVAVAQNVVTAYNGQSSVTLSFSTSGSPLLIYWYRGVTTEQQNLIVTWVPSSYSWTNGPQYTGRESAYSTGYLTIRNVVSSDAGHYKLKVKFSDGSTHTTMFELQVKKELQEASAGVNDSNPLEGGSVTMTFNVQGTPDTILWYKDQKPLLISTDTRSVRAENRIRLSSDNKTLTISSVSRTDSGIYQGEASNPFSTSRSEELKIDISYGPDTPIITLESNPVLVGSKVTLNCTAASSPAPNYEWNFNDNKKSTGQFLTIPVVSISDAGTYTCLAFNNRTNLRSRKHLELKVTEELREASAGVNVSNPLEGGSVTMTFNVQGTPDTILWYKDQKLLVISTDTRSVRAENRIRLSSDNKTLTISSVSRTDSDAGTYTCLAFNTKTNLRSRKHLELQDSSPTADSTLPIGQIVGIVVGSVLGVGGVVTLLVVGVVLCRKRNSPGVS</sequence>
<dbReference type="InParanoid" id="H2ZT06"/>
<dbReference type="CDD" id="cd00096">
    <property type="entry name" value="Ig"/>
    <property type="match status" value="1"/>
</dbReference>
<organism evidence="7 8">
    <name type="scientific">Latimeria chalumnae</name>
    <name type="common">Coelacanth</name>
    <dbReference type="NCBI Taxonomy" id="7897"/>
    <lineage>
        <taxon>Eukaryota</taxon>
        <taxon>Metazoa</taxon>
        <taxon>Chordata</taxon>
        <taxon>Craniata</taxon>
        <taxon>Vertebrata</taxon>
        <taxon>Euteleostomi</taxon>
        <taxon>Coelacanthiformes</taxon>
        <taxon>Coelacanthidae</taxon>
        <taxon>Latimeria</taxon>
    </lineage>
</organism>
<evidence type="ECO:0000313" key="8">
    <source>
        <dbReference type="Proteomes" id="UP000008672"/>
    </source>
</evidence>
<evidence type="ECO:0000259" key="6">
    <source>
        <dbReference type="PROSITE" id="PS50835"/>
    </source>
</evidence>
<dbReference type="SMART" id="SM00408">
    <property type="entry name" value="IGc2"/>
    <property type="match status" value="3"/>
</dbReference>
<name>H2ZT06_LATCH</name>
<keyword evidence="5" id="KW-0472">Membrane</keyword>
<evidence type="ECO:0000256" key="2">
    <source>
        <dbReference type="ARBA" id="ARBA00023157"/>
    </source>
</evidence>
<protein>
    <recommendedName>
        <fullName evidence="6">Ig-like domain-containing protein</fullName>
    </recommendedName>
</protein>
<feature type="transmembrane region" description="Helical" evidence="5">
    <location>
        <begin position="413"/>
        <end position="438"/>
    </location>
</feature>
<dbReference type="STRING" id="7897.ENSLACP00000000527"/>
<dbReference type="Pfam" id="PF13927">
    <property type="entry name" value="Ig_3"/>
    <property type="match status" value="3"/>
</dbReference>
<dbReference type="Ensembl" id="ENSLACT00000000529.1">
    <property type="protein sequence ID" value="ENSLACP00000000527.1"/>
    <property type="gene ID" value="ENSLACG00000000467.1"/>
</dbReference>
<evidence type="ECO:0000256" key="4">
    <source>
        <dbReference type="ARBA" id="ARBA00023319"/>
    </source>
</evidence>
<evidence type="ECO:0000256" key="3">
    <source>
        <dbReference type="ARBA" id="ARBA00023180"/>
    </source>
</evidence>
<dbReference type="AlphaFoldDB" id="H2ZT06"/>
<dbReference type="EMBL" id="AFYH01144917">
    <property type="status" value="NOT_ANNOTATED_CDS"/>
    <property type="molecule type" value="Genomic_DNA"/>
</dbReference>
<dbReference type="GeneTree" id="ENSGT01100000263479"/>
<dbReference type="PANTHER" id="PTHR44337">
    <property type="entry name" value="CARCINOEMBRYONIC ANTIGEN-RELATED CELL ADHESION MOLECULE 8"/>
    <property type="match status" value="1"/>
</dbReference>
<dbReference type="InterPro" id="IPR007110">
    <property type="entry name" value="Ig-like_dom"/>
</dbReference>
<proteinExistence type="predicted"/>
<keyword evidence="5" id="KW-1133">Transmembrane helix</keyword>
<dbReference type="EMBL" id="AFYH01144916">
    <property type="status" value="NOT_ANNOTATED_CDS"/>
    <property type="molecule type" value="Genomic_DNA"/>
</dbReference>
<dbReference type="PANTHER" id="PTHR44337:SF20">
    <property type="entry name" value="CARCINOEMBRYONIC ANTIGEN-RELATED CELL ADHESION MOLECULE 5-RELATED"/>
    <property type="match status" value="1"/>
</dbReference>
<accession>H2ZT06</accession>
<keyword evidence="2" id="KW-1015">Disulfide bond</keyword>
<dbReference type="InterPro" id="IPR013106">
    <property type="entry name" value="Ig_V-set"/>
</dbReference>
<dbReference type="InterPro" id="IPR036179">
    <property type="entry name" value="Ig-like_dom_sf"/>
</dbReference>